<dbReference type="PANTHER" id="PTHR30303:SF0">
    <property type="entry name" value="CARBAMOYL DEHYDRATASE HYPE"/>
    <property type="match status" value="1"/>
</dbReference>
<dbReference type="InterPro" id="IPR011854">
    <property type="entry name" value="HypE"/>
</dbReference>
<dbReference type="Gene3D" id="3.30.1330.10">
    <property type="entry name" value="PurM-like, N-terminal domain"/>
    <property type="match status" value="1"/>
</dbReference>
<feature type="domain" description="PurM-like C-terminal" evidence="3">
    <location>
        <begin position="187"/>
        <end position="333"/>
    </location>
</feature>
<dbReference type="InterPro" id="IPR036676">
    <property type="entry name" value="PurM-like_C_sf"/>
</dbReference>
<dbReference type="SUPFAM" id="SSF56042">
    <property type="entry name" value="PurM C-terminal domain-like"/>
    <property type="match status" value="1"/>
</dbReference>
<comment type="similarity">
    <text evidence="1">Belongs to the HypE family.</text>
</comment>
<evidence type="ECO:0000313" key="5">
    <source>
        <dbReference type="Proteomes" id="UP001551695"/>
    </source>
</evidence>
<dbReference type="PANTHER" id="PTHR30303">
    <property type="entry name" value="HYDROGENASE ISOENZYMES FORMATION PROTEIN HYPE"/>
    <property type="match status" value="1"/>
</dbReference>
<proteinExistence type="inferred from homology"/>
<dbReference type="InterPro" id="IPR036921">
    <property type="entry name" value="PurM-like_N_sf"/>
</dbReference>
<dbReference type="InterPro" id="IPR010918">
    <property type="entry name" value="PurM-like_C_dom"/>
</dbReference>
<evidence type="ECO:0000259" key="3">
    <source>
        <dbReference type="Pfam" id="PF02769"/>
    </source>
</evidence>
<dbReference type="EMBL" id="JBFAKC010000005">
    <property type="protein sequence ID" value="MEV0708333.1"/>
    <property type="molecule type" value="Genomic_DNA"/>
</dbReference>
<accession>A0ABV3FSM9</accession>
<reference evidence="4 5" key="1">
    <citation type="submission" date="2024-06" db="EMBL/GenBank/DDBJ databases">
        <title>The Natural Products Discovery Center: Release of the First 8490 Sequenced Strains for Exploring Actinobacteria Biosynthetic Diversity.</title>
        <authorList>
            <person name="Kalkreuter E."/>
            <person name="Kautsar S.A."/>
            <person name="Yang D."/>
            <person name="Bader C.D."/>
            <person name="Teijaro C.N."/>
            <person name="Fluegel L."/>
            <person name="Davis C.M."/>
            <person name="Simpson J.R."/>
            <person name="Lauterbach L."/>
            <person name="Steele A.D."/>
            <person name="Gui C."/>
            <person name="Meng S."/>
            <person name="Li G."/>
            <person name="Viehrig K."/>
            <person name="Ye F."/>
            <person name="Su P."/>
            <person name="Kiefer A.F."/>
            <person name="Nichols A."/>
            <person name="Cepeda A.J."/>
            <person name="Yan W."/>
            <person name="Fan B."/>
            <person name="Jiang Y."/>
            <person name="Adhikari A."/>
            <person name="Zheng C.-J."/>
            <person name="Schuster L."/>
            <person name="Cowan T.M."/>
            <person name="Smanski M.J."/>
            <person name="Chevrette M.G."/>
            <person name="De Carvalho L.P.S."/>
            <person name="Shen B."/>
        </authorList>
    </citation>
    <scope>NUCLEOTIDE SEQUENCE [LARGE SCALE GENOMIC DNA]</scope>
    <source>
        <strain evidence="4 5">NPDC050403</strain>
    </source>
</reference>
<sequence>MRREPTGGAGEPAVDMNGWVCPMPLRDSPTIVMGHGGGGAMSGELIEHLFLPAFGAAADAGLGDSAVVTIGGARLAFSTDSFVVKPLVFPGGSIGDLAVNGTVNDLAMSGARPMVLSTAFILEEGTALAEIAHVAEAVGTAALAAEVTLVTGDTKVVDAGHGDGIFINTAGIGVIDDGVDIRPQRARPGDVVLVSGDIGVHGIAVMSCREGLEFGTTVCSDTAPLHGLVAAMLATGADIHVLRDPTRGGVAATLNEIAGVAKVGVSLTERKLPVPAAVRDACGLLGLDPMYVANEGKLIAFVAPEDADRVLAAMRAHPLGAKAEIIGVCVAEHPGMVVARTALGGTRVVDLPAGEQLPRIC</sequence>
<feature type="domain" description="PurM-like N-terminal" evidence="2">
    <location>
        <begin position="64"/>
        <end position="175"/>
    </location>
</feature>
<organism evidence="4 5">
    <name type="scientific">Nocardia aurea</name>
    <dbReference type="NCBI Taxonomy" id="2144174"/>
    <lineage>
        <taxon>Bacteria</taxon>
        <taxon>Bacillati</taxon>
        <taxon>Actinomycetota</taxon>
        <taxon>Actinomycetes</taxon>
        <taxon>Mycobacteriales</taxon>
        <taxon>Nocardiaceae</taxon>
        <taxon>Nocardia</taxon>
    </lineage>
</organism>
<dbReference type="Pfam" id="PF00586">
    <property type="entry name" value="AIRS"/>
    <property type="match status" value="1"/>
</dbReference>
<dbReference type="CDD" id="cd02197">
    <property type="entry name" value="HypE"/>
    <property type="match status" value="1"/>
</dbReference>
<dbReference type="Proteomes" id="UP001551695">
    <property type="component" value="Unassembled WGS sequence"/>
</dbReference>
<gene>
    <name evidence="4" type="primary">hypE</name>
    <name evidence="4" type="ORF">AB0I48_12270</name>
</gene>
<evidence type="ECO:0000259" key="2">
    <source>
        <dbReference type="Pfam" id="PF00586"/>
    </source>
</evidence>
<dbReference type="Gene3D" id="3.90.650.10">
    <property type="entry name" value="PurM-like C-terminal domain"/>
    <property type="match status" value="1"/>
</dbReference>
<dbReference type="SUPFAM" id="SSF55326">
    <property type="entry name" value="PurM N-terminal domain-like"/>
    <property type="match status" value="1"/>
</dbReference>
<dbReference type="RefSeq" id="WP_355088856.1">
    <property type="nucleotide sequence ID" value="NZ_JBEXKW010000049.1"/>
</dbReference>
<evidence type="ECO:0000313" key="4">
    <source>
        <dbReference type="EMBL" id="MEV0708333.1"/>
    </source>
</evidence>
<dbReference type="PIRSF" id="PIRSF005644">
    <property type="entry name" value="Hdrgns_mtr_HypE"/>
    <property type="match status" value="1"/>
</dbReference>
<dbReference type="NCBIfam" id="TIGR02124">
    <property type="entry name" value="hypE"/>
    <property type="match status" value="1"/>
</dbReference>
<dbReference type="Pfam" id="PF02769">
    <property type="entry name" value="AIRS_C"/>
    <property type="match status" value="1"/>
</dbReference>
<protein>
    <submittedName>
        <fullName evidence="4">Hydrogenase expression/formation protein HypE</fullName>
    </submittedName>
</protein>
<comment type="caution">
    <text evidence="4">The sequence shown here is derived from an EMBL/GenBank/DDBJ whole genome shotgun (WGS) entry which is preliminary data.</text>
</comment>
<keyword evidence="5" id="KW-1185">Reference proteome</keyword>
<evidence type="ECO:0000256" key="1">
    <source>
        <dbReference type="ARBA" id="ARBA00006243"/>
    </source>
</evidence>
<name>A0ABV3FSM9_9NOCA</name>
<dbReference type="InterPro" id="IPR016188">
    <property type="entry name" value="PurM-like_N"/>
</dbReference>